<protein>
    <submittedName>
        <fullName evidence="1">Putative secreted protein</fullName>
    </submittedName>
</protein>
<evidence type="ECO:0000313" key="1">
    <source>
        <dbReference type="EMBL" id="MXU85400.1"/>
    </source>
</evidence>
<proteinExistence type="predicted"/>
<dbReference type="EMBL" id="GIFC01003317">
    <property type="protein sequence ID" value="MXU85400.1"/>
    <property type="molecule type" value="Transcribed_RNA"/>
</dbReference>
<sequence>MASRSWTLRKSSLARSTALAATEVSSCDGSSSCCCSTRCSTAVQRVAVPGTWASRTSGMPTLATPPYSKCTCQFTSANTAWTCGLT</sequence>
<name>A0A6B0U9T6_IXORI</name>
<reference evidence="1" key="1">
    <citation type="submission" date="2019-12" db="EMBL/GenBank/DDBJ databases">
        <title>An insight into the sialome of adult female Ixodes ricinus ticks feeding for 6 days.</title>
        <authorList>
            <person name="Perner J."/>
            <person name="Ribeiro J.M.C."/>
        </authorList>
    </citation>
    <scope>NUCLEOTIDE SEQUENCE</scope>
    <source>
        <strain evidence="1">Semi-engorged</strain>
        <tissue evidence="1">Salivary glands</tissue>
    </source>
</reference>
<dbReference type="AlphaFoldDB" id="A0A6B0U9T6"/>
<accession>A0A6B0U9T6</accession>
<organism evidence="1">
    <name type="scientific">Ixodes ricinus</name>
    <name type="common">Common tick</name>
    <name type="synonym">Acarus ricinus</name>
    <dbReference type="NCBI Taxonomy" id="34613"/>
    <lineage>
        <taxon>Eukaryota</taxon>
        <taxon>Metazoa</taxon>
        <taxon>Ecdysozoa</taxon>
        <taxon>Arthropoda</taxon>
        <taxon>Chelicerata</taxon>
        <taxon>Arachnida</taxon>
        <taxon>Acari</taxon>
        <taxon>Parasitiformes</taxon>
        <taxon>Ixodida</taxon>
        <taxon>Ixodoidea</taxon>
        <taxon>Ixodidae</taxon>
        <taxon>Ixodinae</taxon>
        <taxon>Ixodes</taxon>
    </lineage>
</organism>